<reference evidence="5 6" key="1">
    <citation type="submission" date="2021-02" db="EMBL/GenBank/DDBJ databases">
        <title>Variation within the Batrachochytrium salamandrivorans European outbreak.</title>
        <authorList>
            <person name="Kelly M."/>
            <person name="Pasmans F."/>
            <person name="Shea T.P."/>
            <person name="Munoz J.F."/>
            <person name="Carranza S."/>
            <person name="Cuomo C.A."/>
            <person name="Martel A."/>
        </authorList>
    </citation>
    <scope>NUCLEOTIDE SEQUENCE [LARGE SCALE GENOMIC DNA]</scope>
    <source>
        <strain evidence="5 6">AMFP18/2</strain>
    </source>
</reference>
<keyword evidence="1" id="KW-0343">GTPase activation</keyword>
<dbReference type="InterPro" id="IPR032675">
    <property type="entry name" value="LRR_dom_sf"/>
</dbReference>
<keyword evidence="6" id="KW-1185">Reference proteome</keyword>
<evidence type="ECO:0008006" key="7">
    <source>
        <dbReference type="Google" id="ProtNLM"/>
    </source>
</evidence>
<dbReference type="PANTHER" id="PTHR24113:SF12">
    <property type="entry name" value="RAN GTPASE-ACTIVATING PROTEIN 1"/>
    <property type="match status" value="1"/>
</dbReference>
<feature type="region of interest" description="Disordered" evidence="4">
    <location>
        <begin position="338"/>
        <end position="390"/>
    </location>
</feature>
<dbReference type="Proteomes" id="UP001648503">
    <property type="component" value="Unassembled WGS sequence"/>
</dbReference>
<evidence type="ECO:0000313" key="6">
    <source>
        <dbReference type="Proteomes" id="UP001648503"/>
    </source>
</evidence>
<keyword evidence="2" id="KW-0433">Leucine-rich repeat</keyword>
<accession>A0ABQ8F7D1</accession>
<evidence type="ECO:0000256" key="1">
    <source>
        <dbReference type="ARBA" id="ARBA00022468"/>
    </source>
</evidence>
<keyword evidence="3" id="KW-0677">Repeat</keyword>
<sequence length="390" mass="41871">MTVEYCSLVGKGLKLNTAADVAEYVAEIEALEGLTVVRLGGNTFGVEAARAIAAALKAKDQLKVIGFSDMFTGRLKDEIPLALEAFVEAFEDKKFLVDLDLSDNAFGPAGAKPLMRLLINNRNIETLRLNNNGLGIEGGRLVSEALVEAQTLNEAEGRRSSLKVVIFGRNRLESAGARHLAKAFRAHKESLQAVRMPQNSIRPEGVSGLLAALRTCSNLEHLDLQDNTFTREGSLALASAIQHWPNLRVLDIGDCLLKTFGGGAIISALTMGSTKLEELNMSFNEIKEEAAVLIVTMLVNKTSITSLQLNGNIFTNDCDAVEGIRQILSSHGKGDALDELDEMEEEDEGDQEGDDPDGHVLVPTSGPAEDDSDNDLDDLTAAVGGLSVQK</sequence>
<organism evidence="5 6">
    <name type="scientific">Batrachochytrium salamandrivorans</name>
    <dbReference type="NCBI Taxonomy" id="1357716"/>
    <lineage>
        <taxon>Eukaryota</taxon>
        <taxon>Fungi</taxon>
        <taxon>Fungi incertae sedis</taxon>
        <taxon>Chytridiomycota</taxon>
        <taxon>Chytridiomycota incertae sedis</taxon>
        <taxon>Chytridiomycetes</taxon>
        <taxon>Rhizophydiales</taxon>
        <taxon>Rhizophydiales incertae sedis</taxon>
        <taxon>Batrachochytrium</taxon>
    </lineage>
</organism>
<dbReference type="InterPro" id="IPR001611">
    <property type="entry name" value="Leu-rich_rpt"/>
</dbReference>
<comment type="caution">
    <text evidence="5">The sequence shown here is derived from an EMBL/GenBank/DDBJ whole genome shotgun (WGS) entry which is preliminary data.</text>
</comment>
<dbReference type="SMART" id="SM00368">
    <property type="entry name" value="LRR_RI"/>
    <property type="match status" value="8"/>
</dbReference>
<dbReference type="EMBL" id="JAFCIX010000354">
    <property type="protein sequence ID" value="KAH6593494.1"/>
    <property type="molecule type" value="Genomic_DNA"/>
</dbReference>
<dbReference type="SUPFAM" id="SSF52047">
    <property type="entry name" value="RNI-like"/>
    <property type="match status" value="1"/>
</dbReference>
<dbReference type="Pfam" id="PF13516">
    <property type="entry name" value="LRR_6"/>
    <property type="match status" value="4"/>
</dbReference>
<gene>
    <name evidence="5" type="ORF">BASA50_007304</name>
</gene>
<feature type="compositionally biased region" description="Acidic residues" evidence="4">
    <location>
        <begin position="368"/>
        <end position="378"/>
    </location>
</feature>
<protein>
    <recommendedName>
        <fullName evidence="7">Ran GTPase-activating protein 1</fullName>
    </recommendedName>
</protein>
<dbReference type="PANTHER" id="PTHR24113">
    <property type="entry name" value="RAN GTPASE-ACTIVATING PROTEIN 1"/>
    <property type="match status" value="1"/>
</dbReference>
<evidence type="ECO:0000256" key="4">
    <source>
        <dbReference type="SAM" id="MobiDB-lite"/>
    </source>
</evidence>
<feature type="compositionally biased region" description="Acidic residues" evidence="4">
    <location>
        <begin position="338"/>
        <end position="355"/>
    </location>
</feature>
<proteinExistence type="predicted"/>
<dbReference type="InterPro" id="IPR027038">
    <property type="entry name" value="RanGap"/>
</dbReference>
<dbReference type="CDD" id="cd00116">
    <property type="entry name" value="LRR_RI"/>
    <property type="match status" value="1"/>
</dbReference>
<name>A0ABQ8F7D1_9FUNG</name>
<evidence type="ECO:0000313" key="5">
    <source>
        <dbReference type="EMBL" id="KAH6593494.1"/>
    </source>
</evidence>
<evidence type="ECO:0000256" key="3">
    <source>
        <dbReference type="ARBA" id="ARBA00022737"/>
    </source>
</evidence>
<dbReference type="Gene3D" id="3.80.10.10">
    <property type="entry name" value="Ribonuclease Inhibitor"/>
    <property type="match status" value="1"/>
</dbReference>
<evidence type="ECO:0000256" key="2">
    <source>
        <dbReference type="ARBA" id="ARBA00022614"/>
    </source>
</evidence>